<dbReference type="InterPro" id="IPR036679">
    <property type="entry name" value="FlgN-like_sf"/>
</dbReference>
<dbReference type="Proteomes" id="UP000317496">
    <property type="component" value="Chromosome"/>
</dbReference>
<name>A0A516H6K5_9PROT</name>
<accession>A0A516H6K5</accession>
<dbReference type="RefSeq" id="WP_144258402.1">
    <property type="nucleotide sequence ID" value="NZ_CP041636.1"/>
</dbReference>
<protein>
    <submittedName>
        <fullName evidence="2">Flagellar protein FlgN</fullName>
    </submittedName>
</protein>
<organism evidence="2 3">
    <name type="scientific">Ferrovibrio terrae</name>
    <dbReference type="NCBI Taxonomy" id="2594003"/>
    <lineage>
        <taxon>Bacteria</taxon>
        <taxon>Pseudomonadati</taxon>
        <taxon>Pseudomonadota</taxon>
        <taxon>Alphaproteobacteria</taxon>
        <taxon>Rhodospirillales</taxon>
        <taxon>Rhodospirillaceae</taxon>
        <taxon>Ferrovibrio</taxon>
    </lineage>
</organism>
<evidence type="ECO:0000256" key="1">
    <source>
        <dbReference type="SAM" id="MobiDB-lite"/>
    </source>
</evidence>
<dbReference type="EMBL" id="CP041636">
    <property type="protein sequence ID" value="QDO99406.1"/>
    <property type="molecule type" value="Genomic_DNA"/>
</dbReference>
<keyword evidence="2" id="KW-0966">Cell projection</keyword>
<dbReference type="GO" id="GO:0044780">
    <property type="term" value="P:bacterial-type flagellum assembly"/>
    <property type="evidence" value="ECO:0007669"/>
    <property type="project" value="InterPro"/>
</dbReference>
<evidence type="ECO:0000313" key="2">
    <source>
        <dbReference type="EMBL" id="QDO99406.1"/>
    </source>
</evidence>
<keyword evidence="2" id="KW-0282">Flagellum</keyword>
<keyword evidence="2" id="KW-0969">Cilium</keyword>
<evidence type="ECO:0000313" key="3">
    <source>
        <dbReference type="Proteomes" id="UP000317496"/>
    </source>
</evidence>
<keyword evidence="3" id="KW-1185">Reference proteome</keyword>
<reference evidence="2 3" key="1">
    <citation type="submission" date="2019-07" db="EMBL/GenBank/DDBJ databases">
        <title>Genome sequencing for Ferrovibrio sp. K5.</title>
        <authorList>
            <person name="Park S.-J."/>
        </authorList>
    </citation>
    <scope>NUCLEOTIDE SEQUENCE [LARGE SCALE GENOMIC DNA]</scope>
    <source>
        <strain evidence="2 3">K5</strain>
    </source>
</reference>
<dbReference type="AlphaFoldDB" id="A0A516H6K5"/>
<sequence length="183" mass="20166">MNQKQQPQPARQPLSPRAAQRLGVDTPRMMDNIGQGAVPPTVAELSDLVIQLKDVMQEETAALERFSYDGLERSTEQKRIISGLLRDKQKVLRKHPDALASAPEGERKQLEKLLGEMQTVGKRNEILVRTARDANQKLLNAVIRGATKQNQLGTGYGKSGAMTALTANYGSRQPVSLFSNETC</sequence>
<dbReference type="KEGG" id="fer:FNB15_19930"/>
<gene>
    <name evidence="2" type="ORF">FNB15_19930</name>
</gene>
<dbReference type="SUPFAM" id="SSF140566">
    <property type="entry name" value="FlgN-like"/>
    <property type="match status" value="1"/>
</dbReference>
<feature type="region of interest" description="Disordered" evidence="1">
    <location>
        <begin position="1"/>
        <end position="37"/>
    </location>
</feature>
<proteinExistence type="predicted"/>